<protein>
    <recommendedName>
        <fullName evidence="3">BTB domain-containing protein</fullName>
    </recommendedName>
</protein>
<dbReference type="EMBL" id="KN818226">
    <property type="protein sequence ID" value="KIL69163.1"/>
    <property type="molecule type" value="Genomic_DNA"/>
</dbReference>
<name>A0A0C2XJE0_AMAMK</name>
<evidence type="ECO:0000313" key="2">
    <source>
        <dbReference type="Proteomes" id="UP000054549"/>
    </source>
</evidence>
<keyword evidence="2" id="KW-1185">Reference proteome</keyword>
<reference evidence="1 2" key="1">
    <citation type="submission" date="2014-04" db="EMBL/GenBank/DDBJ databases">
        <title>Evolutionary Origins and Diversification of the Mycorrhizal Mutualists.</title>
        <authorList>
            <consortium name="DOE Joint Genome Institute"/>
            <consortium name="Mycorrhizal Genomics Consortium"/>
            <person name="Kohler A."/>
            <person name="Kuo A."/>
            <person name="Nagy L.G."/>
            <person name="Floudas D."/>
            <person name="Copeland A."/>
            <person name="Barry K.W."/>
            <person name="Cichocki N."/>
            <person name="Veneault-Fourrey C."/>
            <person name="LaButti K."/>
            <person name="Lindquist E.A."/>
            <person name="Lipzen A."/>
            <person name="Lundell T."/>
            <person name="Morin E."/>
            <person name="Murat C."/>
            <person name="Riley R."/>
            <person name="Ohm R."/>
            <person name="Sun H."/>
            <person name="Tunlid A."/>
            <person name="Henrissat B."/>
            <person name="Grigoriev I.V."/>
            <person name="Hibbett D.S."/>
            <person name="Martin F."/>
        </authorList>
    </citation>
    <scope>NUCLEOTIDE SEQUENCE [LARGE SCALE GENOMIC DNA]</scope>
    <source>
        <strain evidence="1 2">Koide BX008</strain>
    </source>
</reference>
<dbReference type="OrthoDB" id="6359816at2759"/>
<dbReference type="STRING" id="946122.A0A0C2XJE0"/>
<feature type="non-terminal residue" evidence="1">
    <location>
        <position position="1"/>
    </location>
</feature>
<organism evidence="1 2">
    <name type="scientific">Amanita muscaria (strain Koide BX008)</name>
    <dbReference type="NCBI Taxonomy" id="946122"/>
    <lineage>
        <taxon>Eukaryota</taxon>
        <taxon>Fungi</taxon>
        <taxon>Dikarya</taxon>
        <taxon>Basidiomycota</taxon>
        <taxon>Agaricomycotina</taxon>
        <taxon>Agaricomycetes</taxon>
        <taxon>Agaricomycetidae</taxon>
        <taxon>Agaricales</taxon>
        <taxon>Pluteineae</taxon>
        <taxon>Amanitaceae</taxon>
        <taxon>Amanita</taxon>
    </lineage>
</organism>
<sequence length="168" mass="19031">ANLVLRSSDFVDFYVLEGLMRLISPHFDSLFPLNNPRTKDGRAVICVAENSKTMHQLLSIIYHHTDEVDMQDFELYTSIVKAVRVYRMATIESKLRKQALVSRLPAGESLRMYALATTLQWGDVAKAAALNTLPRPLSEISYLKELSWITGADLHRLVSFRFRCGDAA</sequence>
<evidence type="ECO:0000313" key="1">
    <source>
        <dbReference type="EMBL" id="KIL69163.1"/>
    </source>
</evidence>
<dbReference type="AlphaFoldDB" id="A0A0C2XJE0"/>
<dbReference type="Proteomes" id="UP000054549">
    <property type="component" value="Unassembled WGS sequence"/>
</dbReference>
<feature type="non-terminal residue" evidence="1">
    <location>
        <position position="168"/>
    </location>
</feature>
<accession>A0A0C2XJE0</accession>
<dbReference type="HOGENOM" id="CLU_052397_3_1_1"/>
<evidence type="ECO:0008006" key="3">
    <source>
        <dbReference type="Google" id="ProtNLM"/>
    </source>
</evidence>
<gene>
    <name evidence="1" type="ORF">M378DRAFT_36656</name>
</gene>
<dbReference type="InParanoid" id="A0A0C2XJE0"/>
<proteinExistence type="predicted"/>